<dbReference type="InParanoid" id="A0A1Y2F3N2"/>
<reference evidence="2 3" key="1">
    <citation type="submission" date="2016-07" db="EMBL/GenBank/DDBJ databases">
        <title>Pervasive Adenine N6-methylation of Active Genes in Fungi.</title>
        <authorList>
            <consortium name="DOE Joint Genome Institute"/>
            <person name="Mondo S.J."/>
            <person name="Dannebaum R.O."/>
            <person name="Kuo R.C."/>
            <person name="Labutti K."/>
            <person name="Haridas S."/>
            <person name="Kuo A."/>
            <person name="Salamov A."/>
            <person name="Ahrendt S.R."/>
            <person name="Lipzen A."/>
            <person name="Sullivan W."/>
            <person name="Andreopoulos W.B."/>
            <person name="Clum A."/>
            <person name="Lindquist E."/>
            <person name="Daum C."/>
            <person name="Ramamoorthy G.K."/>
            <person name="Gryganskyi A."/>
            <person name="Culley D."/>
            <person name="Magnuson J.K."/>
            <person name="James T.Y."/>
            <person name="O'Malley M.A."/>
            <person name="Stajich J.E."/>
            <person name="Spatafora J.W."/>
            <person name="Visel A."/>
            <person name="Grigoriev I.V."/>
        </authorList>
    </citation>
    <scope>NUCLEOTIDE SEQUENCE [LARGE SCALE GENOMIC DNA]</scope>
    <source>
        <strain evidence="2 3">62-1032</strain>
    </source>
</reference>
<feature type="region of interest" description="Disordered" evidence="1">
    <location>
        <begin position="1"/>
        <end position="50"/>
    </location>
</feature>
<proteinExistence type="predicted"/>
<sequence length="82" mass="9098">MQRRDSEGSPIQGNESKSSRFLSLNSPLRGDQEASRASAAGKTKIRSRRLGRSREVLPARLFVSFSTLLVHLHKHASLLVLT</sequence>
<comment type="caution">
    <text evidence="2">The sequence shown here is derived from an EMBL/GenBank/DDBJ whole genome shotgun (WGS) entry which is preliminary data.</text>
</comment>
<dbReference type="AlphaFoldDB" id="A0A1Y2F3N2"/>
<feature type="compositionally biased region" description="Polar residues" evidence="1">
    <location>
        <begin position="9"/>
        <end position="26"/>
    </location>
</feature>
<gene>
    <name evidence="2" type="ORF">BCR35DRAFT_305112</name>
</gene>
<name>A0A1Y2F3N2_9BASI</name>
<accession>A0A1Y2F3N2</accession>
<protein>
    <submittedName>
        <fullName evidence="2">Uncharacterized protein</fullName>
    </submittedName>
</protein>
<dbReference type="EMBL" id="MCGR01000029">
    <property type="protein sequence ID" value="ORY78472.1"/>
    <property type="molecule type" value="Genomic_DNA"/>
</dbReference>
<evidence type="ECO:0000313" key="2">
    <source>
        <dbReference type="EMBL" id="ORY78472.1"/>
    </source>
</evidence>
<evidence type="ECO:0000313" key="3">
    <source>
        <dbReference type="Proteomes" id="UP000193467"/>
    </source>
</evidence>
<evidence type="ECO:0000256" key="1">
    <source>
        <dbReference type="SAM" id="MobiDB-lite"/>
    </source>
</evidence>
<keyword evidence="3" id="KW-1185">Reference proteome</keyword>
<organism evidence="2 3">
    <name type="scientific">Leucosporidium creatinivorum</name>
    <dbReference type="NCBI Taxonomy" id="106004"/>
    <lineage>
        <taxon>Eukaryota</taxon>
        <taxon>Fungi</taxon>
        <taxon>Dikarya</taxon>
        <taxon>Basidiomycota</taxon>
        <taxon>Pucciniomycotina</taxon>
        <taxon>Microbotryomycetes</taxon>
        <taxon>Leucosporidiales</taxon>
        <taxon>Leucosporidium</taxon>
    </lineage>
</organism>
<dbReference type="Proteomes" id="UP000193467">
    <property type="component" value="Unassembled WGS sequence"/>
</dbReference>